<feature type="transmembrane region" description="Helical" evidence="1">
    <location>
        <begin position="200"/>
        <end position="217"/>
    </location>
</feature>
<evidence type="ECO:0000313" key="3">
    <source>
        <dbReference type="Proteomes" id="UP000673691"/>
    </source>
</evidence>
<comment type="caution">
    <text evidence="2">The sequence shown here is derived from an EMBL/GenBank/DDBJ whole genome shotgun (WGS) entry which is preliminary data.</text>
</comment>
<dbReference type="GO" id="GO:0051082">
    <property type="term" value="F:unfolded protein binding"/>
    <property type="evidence" value="ECO:0007669"/>
    <property type="project" value="TreeGrafter"/>
</dbReference>
<dbReference type="OrthoDB" id="27683at2759"/>
<dbReference type="AlphaFoldDB" id="A0A8H7ZSD2"/>
<accession>A0A8H7ZSD2</accession>
<keyword evidence="1" id="KW-0812">Transmembrane</keyword>
<dbReference type="PANTHER" id="PTHR11226:SF0">
    <property type="entry name" value="UDP-GLUCOSE:GLYCOPROTEIN GLUCOSYLTRANSFERASE"/>
    <property type="match status" value="1"/>
</dbReference>
<evidence type="ECO:0000256" key="1">
    <source>
        <dbReference type="SAM" id="Phobius"/>
    </source>
</evidence>
<sequence length="251" mass="27762">MPIKRFYRYVLSPELRADNKTGRLLPPLAEFQNVPTDPLLTLGTDVIGPWVVSAVESGHDLDNIRLRSADSKRGVEAVMELENILVEGHARDMTTGGPPRGLQFVLSTRNPPESLSEHHLVDTIVMANLGYFQLKGNPGLWTLGLREGRSAELFNVESVGTQGWHSGDVGEIGTSVVVRSFGGVVIFPRVRSERRFSDPSLVFFFYVVLFGTARLILGTPRQVRRKPGKESEDVLVEPDAEQGVWSKIKSA</sequence>
<dbReference type="GO" id="GO:0036503">
    <property type="term" value="P:ERAD pathway"/>
    <property type="evidence" value="ECO:0007669"/>
    <property type="project" value="TreeGrafter"/>
</dbReference>
<dbReference type="GO" id="GO:0005783">
    <property type="term" value="C:endoplasmic reticulum"/>
    <property type="evidence" value="ECO:0007669"/>
    <property type="project" value="TreeGrafter"/>
</dbReference>
<proteinExistence type="predicted"/>
<dbReference type="InterPro" id="IPR009448">
    <property type="entry name" value="UDP-g_GGtrans"/>
</dbReference>
<reference evidence="2 3" key="1">
    <citation type="journal article" name="Sci. Rep.">
        <title>Genome-scale phylogenetic analyses confirm Olpidium as the closest living zoosporic fungus to the non-flagellated, terrestrial fungi.</title>
        <authorList>
            <person name="Chang Y."/>
            <person name="Rochon D."/>
            <person name="Sekimoto S."/>
            <person name="Wang Y."/>
            <person name="Chovatia M."/>
            <person name="Sandor L."/>
            <person name="Salamov A."/>
            <person name="Grigoriev I.V."/>
            <person name="Stajich J.E."/>
            <person name="Spatafora J.W."/>
        </authorList>
    </citation>
    <scope>NUCLEOTIDE SEQUENCE [LARGE SCALE GENOMIC DNA]</scope>
    <source>
        <strain evidence="2">S191</strain>
    </source>
</reference>
<dbReference type="EMBL" id="JAEFCI010008218">
    <property type="protein sequence ID" value="KAG5458606.1"/>
    <property type="molecule type" value="Genomic_DNA"/>
</dbReference>
<organism evidence="2 3">
    <name type="scientific">Olpidium bornovanus</name>
    <dbReference type="NCBI Taxonomy" id="278681"/>
    <lineage>
        <taxon>Eukaryota</taxon>
        <taxon>Fungi</taxon>
        <taxon>Fungi incertae sedis</taxon>
        <taxon>Olpidiomycota</taxon>
        <taxon>Olpidiomycotina</taxon>
        <taxon>Olpidiomycetes</taxon>
        <taxon>Olpidiales</taxon>
        <taxon>Olpidiaceae</taxon>
        <taxon>Olpidium</taxon>
    </lineage>
</organism>
<dbReference type="Pfam" id="PF06427">
    <property type="entry name" value="UDP-g_GGTase"/>
    <property type="match status" value="1"/>
</dbReference>
<dbReference type="PANTHER" id="PTHR11226">
    <property type="entry name" value="UDP-GLUCOSE GLYCOPROTEIN:GLUCOSYLTRANSFERASE"/>
    <property type="match status" value="1"/>
</dbReference>
<keyword evidence="1" id="KW-0472">Membrane</keyword>
<dbReference type="Proteomes" id="UP000673691">
    <property type="component" value="Unassembled WGS sequence"/>
</dbReference>
<keyword evidence="3" id="KW-1185">Reference proteome</keyword>
<dbReference type="GO" id="GO:0003980">
    <property type="term" value="F:UDP-glucose:glycoprotein glucosyltransferase activity"/>
    <property type="evidence" value="ECO:0007669"/>
    <property type="project" value="InterPro"/>
</dbReference>
<dbReference type="GO" id="GO:0018279">
    <property type="term" value="P:protein N-linked glycosylation via asparagine"/>
    <property type="evidence" value="ECO:0007669"/>
    <property type="project" value="TreeGrafter"/>
</dbReference>
<protein>
    <submittedName>
        <fullName evidence="2">UDP-glucose:glycoprotein glucosyltransferase-domain-containing protein</fullName>
    </submittedName>
</protein>
<name>A0A8H7ZSD2_9FUNG</name>
<keyword evidence="1" id="KW-1133">Transmembrane helix</keyword>
<evidence type="ECO:0000313" key="2">
    <source>
        <dbReference type="EMBL" id="KAG5458606.1"/>
    </source>
</evidence>
<gene>
    <name evidence="2" type="ORF">BJ554DRAFT_1139</name>
</gene>